<proteinExistence type="predicted"/>
<accession>A0A382N2L5</accession>
<dbReference type="EMBL" id="UINC01097577">
    <property type="protein sequence ID" value="SVC55399.1"/>
    <property type="molecule type" value="Genomic_DNA"/>
</dbReference>
<name>A0A382N2L5_9ZZZZ</name>
<dbReference type="AlphaFoldDB" id="A0A382N2L5"/>
<protein>
    <submittedName>
        <fullName evidence="1">Uncharacterized protein</fullName>
    </submittedName>
</protein>
<gene>
    <name evidence="1" type="ORF">METZ01_LOCUS308253</name>
</gene>
<reference evidence="1" key="1">
    <citation type="submission" date="2018-05" db="EMBL/GenBank/DDBJ databases">
        <authorList>
            <person name="Lanie J.A."/>
            <person name="Ng W.-L."/>
            <person name="Kazmierczak K.M."/>
            <person name="Andrzejewski T.M."/>
            <person name="Davidsen T.M."/>
            <person name="Wayne K.J."/>
            <person name="Tettelin H."/>
            <person name="Glass J.I."/>
            <person name="Rusch D."/>
            <person name="Podicherti R."/>
            <person name="Tsui H.-C.T."/>
            <person name="Winkler M.E."/>
        </authorList>
    </citation>
    <scope>NUCLEOTIDE SEQUENCE</scope>
</reference>
<sequence length="48" mass="5456">MKRENVLIILSMLVLAFFLAKMFDSGNMSSGNRRSQELIYSDFKALVA</sequence>
<organism evidence="1">
    <name type="scientific">marine metagenome</name>
    <dbReference type="NCBI Taxonomy" id="408172"/>
    <lineage>
        <taxon>unclassified sequences</taxon>
        <taxon>metagenomes</taxon>
        <taxon>ecological metagenomes</taxon>
    </lineage>
</organism>
<evidence type="ECO:0000313" key="1">
    <source>
        <dbReference type="EMBL" id="SVC55399.1"/>
    </source>
</evidence>
<feature type="non-terminal residue" evidence="1">
    <location>
        <position position="48"/>
    </location>
</feature>